<keyword evidence="5" id="KW-1185">Reference proteome</keyword>
<dbReference type="PANTHER" id="PTHR45766:SF6">
    <property type="entry name" value="SWI_SNF-RELATED MATRIX-ASSOCIATED ACTIN-DEPENDENT REGULATOR OF CHROMATIN SUBFAMILY A-LIKE PROTEIN 1"/>
    <property type="match status" value="1"/>
</dbReference>
<reference evidence="4 5" key="1">
    <citation type="submission" date="2019-07" db="EMBL/GenBank/DDBJ databases">
        <title>Whole genome shotgun sequence of Microvirga aerophila NBRC 106136.</title>
        <authorList>
            <person name="Hosoyama A."/>
            <person name="Uohara A."/>
            <person name="Ohji S."/>
            <person name="Ichikawa N."/>
        </authorList>
    </citation>
    <scope>NUCLEOTIDE SEQUENCE [LARGE SCALE GENOMIC DNA]</scope>
    <source>
        <strain evidence="4 5">NBRC 106136</strain>
    </source>
</reference>
<dbReference type="InterPro" id="IPR049730">
    <property type="entry name" value="SNF2/RAD54-like_C"/>
</dbReference>
<organism evidence="4 5">
    <name type="scientific">Microvirga aerophila</name>
    <dbReference type="NCBI Taxonomy" id="670291"/>
    <lineage>
        <taxon>Bacteria</taxon>
        <taxon>Pseudomonadati</taxon>
        <taxon>Pseudomonadota</taxon>
        <taxon>Alphaproteobacteria</taxon>
        <taxon>Hyphomicrobiales</taxon>
        <taxon>Methylobacteriaceae</taxon>
        <taxon>Microvirga</taxon>
    </lineage>
</organism>
<dbReference type="AlphaFoldDB" id="A0A512BL16"/>
<evidence type="ECO:0000256" key="1">
    <source>
        <dbReference type="ARBA" id="ARBA00022801"/>
    </source>
</evidence>
<dbReference type="InterPro" id="IPR001650">
    <property type="entry name" value="Helicase_C-like"/>
</dbReference>
<dbReference type="InterPro" id="IPR000330">
    <property type="entry name" value="SNF2_N"/>
</dbReference>
<evidence type="ECO:0008006" key="6">
    <source>
        <dbReference type="Google" id="ProtNLM"/>
    </source>
</evidence>
<dbReference type="SUPFAM" id="SSF52540">
    <property type="entry name" value="P-loop containing nucleoside triphosphate hydrolases"/>
    <property type="match status" value="1"/>
</dbReference>
<keyword evidence="1" id="KW-0378">Hydrolase</keyword>
<comment type="caution">
    <text evidence="4">The sequence shown here is derived from an EMBL/GenBank/DDBJ whole genome shotgun (WGS) entry which is preliminary data.</text>
</comment>
<dbReference type="Gene3D" id="3.40.50.300">
    <property type="entry name" value="P-loop containing nucleotide triphosphate hydrolases"/>
    <property type="match status" value="1"/>
</dbReference>
<dbReference type="Proteomes" id="UP000321085">
    <property type="component" value="Unassembled WGS sequence"/>
</dbReference>
<evidence type="ECO:0000259" key="3">
    <source>
        <dbReference type="PROSITE" id="PS51194"/>
    </source>
</evidence>
<sequence>MLVRANGGNWASLGVGKIIKRLGEHCAVEYFDAPTSAPVVHEIEVVHLEAITLPEQTRVYHYNSVGAWEIGRILDDQGDRQLVRFPNGVTKHLDVSDVFVRWSVPIADPTPFLANKINESPRFSDGRSAFMRSLIAQRAASMGMSALLSSAVELEAHQIEVVRRILQDPVQRYLLADEVGLGKTIEAGVLIRQCVLDSADDAWILVLVPEPLIAQWRSELSSKFFLEHSLDKRVHVIAHGDADRIRSLIGKATMLVIDEAHHLTDMRSTGDQGIYHEIAAAVSEIERILLLSATPALHNERGFLRMLHLLDAKTYPLDGEAAFRRKIEARQVLAEIVAGLTPENVLYLDYTIDQLAHLFPNDGLMQEHASALHAVIDQMPGEDDPGLIEAIGRVHAHLSEVYRLHRRILRHRRRSIGGLTPDRSGVQIIEYSSPDMAALTAAMDDWRFAEVSHLGDDQSGKVWSDRVRAFWQVLDRASHYPISGSGGIGFLARRPALIGDAERFGRIERLLARPGLFQDRATALADALPPLLSRKAQCVIFCSDPKTADALAKFLADRLNKIVDRHSPDDDSWLVFNDDPTHAILVCDRRAEEGLNLQGGRKIVVHYDVPFNPNRIEQRLGRADRYGSGDPVLSLVLQCNDDPLGGAWTGYLSTGLRVFSRSVASLQYLIDDTIRGLSSALFSDGSEALADLTRESAGEQGIIEREIRNIDQQDALDALGMPPTQLLDDLSDIDDDWRSIAADTTVWLERTLQFVRAEDRTVGSLDVSDATPFRYHYSTSSRHTLIPLATVMEHCEPSLDVVSNSHRARAIRTIPYTFRRRTALTRGARNAGVGLLRYGDPFIAGMTAITEADDRGRSFAMWRFVPGYKSHQSADIFLRFDFVVEADLELAHNVLDRFGRNQSASTAAIRRRGDMALPPFFKTVWLTQEFEPVEDPALLEVLTRPYVPEPQDAGGRDFNLNARRWESVRRLNIPELDYWSEFCSKARIEAEVALRIQGDLTDKLAMAERRAATVDHGRLGQLRARIQNDAIGDTPEHSELLFEEALSAALRDGIRAPHVRVDTIGAVFLSNNQAATIAISGST</sequence>
<dbReference type="InterPro" id="IPR038718">
    <property type="entry name" value="SNF2-like_sf"/>
</dbReference>
<dbReference type="SMART" id="SM00487">
    <property type="entry name" value="DEXDc"/>
    <property type="match status" value="1"/>
</dbReference>
<dbReference type="Pfam" id="PF00271">
    <property type="entry name" value="Helicase_C"/>
    <property type="match status" value="1"/>
</dbReference>
<gene>
    <name evidence="4" type="ORF">MAE02_03110</name>
</gene>
<dbReference type="Gene3D" id="3.40.50.10810">
    <property type="entry name" value="Tandem AAA-ATPase domain"/>
    <property type="match status" value="1"/>
</dbReference>
<protein>
    <recommendedName>
        <fullName evidence="6">ATP-dependent helicase HepA</fullName>
    </recommendedName>
</protein>
<evidence type="ECO:0000259" key="2">
    <source>
        <dbReference type="PROSITE" id="PS51192"/>
    </source>
</evidence>
<evidence type="ECO:0000313" key="5">
    <source>
        <dbReference type="Proteomes" id="UP000321085"/>
    </source>
</evidence>
<accession>A0A512BL16</accession>
<dbReference type="OrthoDB" id="9814088at2"/>
<feature type="domain" description="Helicase ATP-binding" evidence="2">
    <location>
        <begin position="164"/>
        <end position="313"/>
    </location>
</feature>
<dbReference type="NCBIfam" id="NF041062">
    <property type="entry name" value="DpdE"/>
    <property type="match status" value="1"/>
</dbReference>
<dbReference type="RefSeq" id="WP_114184517.1">
    <property type="nucleotide sequence ID" value="NZ_BJYU01000002.1"/>
</dbReference>
<dbReference type="GO" id="GO:0016787">
    <property type="term" value="F:hydrolase activity"/>
    <property type="evidence" value="ECO:0007669"/>
    <property type="project" value="UniProtKB-KW"/>
</dbReference>
<name>A0A512BL16_9HYPH</name>
<dbReference type="PROSITE" id="PS51194">
    <property type="entry name" value="HELICASE_CTER"/>
    <property type="match status" value="1"/>
</dbReference>
<dbReference type="GO" id="GO:0005524">
    <property type="term" value="F:ATP binding"/>
    <property type="evidence" value="ECO:0007669"/>
    <property type="project" value="InterPro"/>
</dbReference>
<feature type="domain" description="Helicase C-terminal" evidence="3">
    <location>
        <begin position="523"/>
        <end position="674"/>
    </location>
</feature>
<dbReference type="GO" id="GO:0004386">
    <property type="term" value="F:helicase activity"/>
    <property type="evidence" value="ECO:0007669"/>
    <property type="project" value="UniProtKB-KW"/>
</dbReference>
<dbReference type="InterPro" id="IPR014001">
    <property type="entry name" value="Helicase_ATP-bd"/>
</dbReference>
<dbReference type="EMBL" id="BJYU01000002">
    <property type="protein sequence ID" value="GEO12615.1"/>
    <property type="molecule type" value="Genomic_DNA"/>
</dbReference>
<dbReference type="PROSITE" id="PS51192">
    <property type="entry name" value="HELICASE_ATP_BIND_1"/>
    <property type="match status" value="1"/>
</dbReference>
<dbReference type="InterPro" id="IPR027417">
    <property type="entry name" value="P-loop_NTPase"/>
</dbReference>
<dbReference type="Pfam" id="PF00176">
    <property type="entry name" value="SNF2-rel_dom"/>
    <property type="match status" value="1"/>
</dbReference>
<dbReference type="CDD" id="cd18793">
    <property type="entry name" value="SF2_C_SNF"/>
    <property type="match status" value="1"/>
</dbReference>
<dbReference type="PANTHER" id="PTHR45766">
    <property type="entry name" value="DNA ANNEALING HELICASE AND ENDONUCLEASE ZRANB3 FAMILY MEMBER"/>
    <property type="match status" value="1"/>
</dbReference>
<evidence type="ECO:0000313" key="4">
    <source>
        <dbReference type="EMBL" id="GEO12615.1"/>
    </source>
</evidence>
<proteinExistence type="predicted"/>